<evidence type="ECO:0000256" key="1">
    <source>
        <dbReference type="ARBA" id="ARBA00008791"/>
    </source>
</evidence>
<dbReference type="Pfam" id="PF00582">
    <property type="entry name" value="Usp"/>
    <property type="match status" value="2"/>
</dbReference>
<dbReference type="CDD" id="cd00293">
    <property type="entry name" value="USP-like"/>
    <property type="match status" value="2"/>
</dbReference>
<dbReference type="InterPro" id="IPR006015">
    <property type="entry name" value="Universal_stress_UspA"/>
</dbReference>
<name>A0A4R3NTI3_9HYPH</name>
<keyword evidence="4" id="KW-1185">Reference proteome</keyword>
<organism evidence="3 4">
    <name type="scientific">Martelella mediterranea</name>
    <dbReference type="NCBI Taxonomy" id="293089"/>
    <lineage>
        <taxon>Bacteria</taxon>
        <taxon>Pseudomonadati</taxon>
        <taxon>Pseudomonadota</taxon>
        <taxon>Alphaproteobacteria</taxon>
        <taxon>Hyphomicrobiales</taxon>
        <taxon>Aurantimonadaceae</taxon>
        <taxon>Martelella</taxon>
    </lineage>
</organism>
<dbReference type="OrthoDB" id="9804721at2"/>
<dbReference type="Gene3D" id="3.40.50.12370">
    <property type="match status" value="1"/>
</dbReference>
<dbReference type="RefSeq" id="WP_132311394.1">
    <property type="nucleotide sequence ID" value="NZ_SMAR01000014.1"/>
</dbReference>
<feature type="domain" description="UspA" evidence="2">
    <location>
        <begin position="166"/>
        <end position="284"/>
    </location>
</feature>
<dbReference type="PANTHER" id="PTHR46268:SF15">
    <property type="entry name" value="UNIVERSAL STRESS PROTEIN HP_0031"/>
    <property type="match status" value="1"/>
</dbReference>
<dbReference type="InterPro" id="IPR006016">
    <property type="entry name" value="UspA"/>
</dbReference>
<evidence type="ECO:0000313" key="4">
    <source>
        <dbReference type="Proteomes" id="UP000295097"/>
    </source>
</evidence>
<dbReference type="EMBL" id="SMAR01000014">
    <property type="protein sequence ID" value="TCT39090.1"/>
    <property type="molecule type" value="Genomic_DNA"/>
</dbReference>
<dbReference type="AlphaFoldDB" id="A0A4R3NTI3"/>
<gene>
    <name evidence="3" type="ORF">EDC90_101455</name>
</gene>
<dbReference type="SUPFAM" id="SSF52402">
    <property type="entry name" value="Adenine nucleotide alpha hydrolases-like"/>
    <property type="match status" value="2"/>
</dbReference>
<reference evidence="3 4" key="1">
    <citation type="submission" date="2019-03" db="EMBL/GenBank/DDBJ databases">
        <title>Freshwater and sediment microbial communities from various areas in North America, analyzing microbe dynamics in response to fracking.</title>
        <authorList>
            <person name="Lamendella R."/>
        </authorList>
    </citation>
    <scope>NUCLEOTIDE SEQUENCE [LARGE SCALE GENOMIC DNA]</scope>
    <source>
        <strain evidence="3 4">175.2</strain>
    </source>
</reference>
<evidence type="ECO:0000259" key="2">
    <source>
        <dbReference type="Pfam" id="PF00582"/>
    </source>
</evidence>
<proteinExistence type="inferred from homology"/>
<feature type="domain" description="UspA" evidence="2">
    <location>
        <begin position="3"/>
        <end position="156"/>
    </location>
</feature>
<sequence length="284" mass="30143">MDKLTAFVDGSTYAESVCDHAAWMAKKVDLPVELVHVLERAHASTAPANLSGSIGLGARSALLEELADLDAQNARLAQKRGRLLLESARERLIADGVNDVTMKLRNGDFVEAIQDTDAESTVIVIGKRGEGVDFASGHLGSNLERAVRAANRPVFVAARAFKPISNVMIAYDGGQSADKAVERVANSHILEGANCTLLAVCKEGDALAEKAAKAVKRLEDGNVEPKLVIRPGEAEGVIEDVAASEKTDLLVMGAYGHSRIRTLVIGSTTTAVLRACKIPVLLVR</sequence>
<dbReference type="PANTHER" id="PTHR46268">
    <property type="entry name" value="STRESS RESPONSE PROTEIN NHAX"/>
    <property type="match status" value="1"/>
</dbReference>
<protein>
    <submittedName>
        <fullName evidence="3">Nucleotide-binding universal stress UspA family protein</fullName>
    </submittedName>
</protein>
<comment type="caution">
    <text evidence="3">The sequence shown here is derived from an EMBL/GenBank/DDBJ whole genome shotgun (WGS) entry which is preliminary data.</text>
</comment>
<comment type="similarity">
    <text evidence="1">Belongs to the universal stress protein A family.</text>
</comment>
<accession>A0A4R3NTI3</accession>
<dbReference type="PRINTS" id="PR01438">
    <property type="entry name" value="UNVRSLSTRESS"/>
</dbReference>
<dbReference type="Proteomes" id="UP000295097">
    <property type="component" value="Unassembled WGS sequence"/>
</dbReference>
<evidence type="ECO:0000313" key="3">
    <source>
        <dbReference type="EMBL" id="TCT39090.1"/>
    </source>
</evidence>